<protein>
    <submittedName>
        <fullName evidence="1">Uncharacterized protein</fullName>
    </submittedName>
</protein>
<evidence type="ECO:0000313" key="2">
    <source>
        <dbReference type="Proteomes" id="UP000490982"/>
    </source>
</evidence>
<comment type="caution">
    <text evidence="1">The sequence shown here is derived from an EMBL/GenBank/DDBJ whole genome shotgun (WGS) entry which is preliminary data.</text>
</comment>
<accession>A0A6G2DX31</accession>
<evidence type="ECO:0000313" key="1">
    <source>
        <dbReference type="EMBL" id="MTW25827.1"/>
    </source>
</evidence>
<organism evidence="1 2">
    <name type="scientific">Streptococcus pneumoniae</name>
    <dbReference type="NCBI Taxonomy" id="1313"/>
    <lineage>
        <taxon>Bacteria</taxon>
        <taxon>Bacillati</taxon>
        <taxon>Bacillota</taxon>
        <taxon>Bacilli</taxon>
        <taxon>Lactobacillales</taxon>
        <taxon>Streptococcaceae</taxon>
        <taxon>Streptococcus</taxon>
    </lineage>
</organism>
<name>A0A6G2DX31_STREE</name>
<gene>
    <name evidence="1" type="ORF">GM537_13695</name>
</gene>
<proteinExistence type="predicted"/>
<dbReference type="EMBL" id="WNHS01000708">
    <property type="protein sequence ID" value="MTW25827.1"/>
    <property type="molecule type" value="Genomic_DNA"/>
</dbReference>
<dbReference type="AlphaFoldDB" id="A0A6G2DX31"/>
<reference evidence="1 2" key="1">
    <citation type="submission" date="2019-11" db="EMBL/GenBank/DDBJ databases">
        <title>Growth characteristics of pneumococcus vary with the chemical composition of the capsule and with environmental conditions.</title>
        <authorList>
            <person name="Tothpal A."/>
            <person name="Desobry K."/>
            <person name="Joshi S."/>
            <person name="Wyllie A.L."/>
            <person name="Weinberger D.M."/>
        </authorList>
    </citation>
    <scope>NUCLEOTIDE SEQUENCE [LARGE SCALE GENOMIC DNA]</scope>
    <source>
        <strain evidence="2">pnumococcus23A</strain>
    </source>
</reference>
<sequence length="81" mass="9232">MEAYSWICHAYRHPNVRERVTITAPTAKRLIERLLKLSEAYPTLLFNEGTTVGGRHQGFVHFHEALLQGAEPSLRVLSHHA</sequence>
<dbReference type="Proteomes" id="UP000490982">
    <property type="component" value="Unassembled WGS sequence"/>
</dbReference>